<evidence type="ECO:0000313" key="9">
    <source>
        <dbReference type="Proteomes" id="UP001432046"/>
    </source>
</evidence>
<keyword evidence="9" id="KW-1185">Reference proteome</keyword>
<organism evidence="8 9">
    <name type="scientific">Bradyrhizobium septentrionale</name>
    <dbReference type="NCBI Taxonomy" id="1404411"/>
    <lineage>
        <taxon>Bacteria</taxon>
        <taxon>Pseudomonadati</taxon>
        <taxon>Pseudomonadota</taxon>
        <taxon>Alphaproteobacteria</taxon>
        <taxon>Hyphomicrobiales</taxon>
        <taxon>Nitrobacteraceae</taxon>
        <taxon>Bradyrhizobium</taxon>
    </lineage>
</organism>
<keyword evidence="2" id="KW-1029">Fimbrium biogenesis</keyword>
<evidence type="ECO:0000256" key="3">
    <source>
        <dbReference type="ARBA" id="ARBA00022908"/>
    </source>
</evidence>
<dbReference type="PROSITE" id="PS51898">
    <property type="entry name" value="TYR_RECOMBINASE"/>
    <property type="match status" value="1"/>
</dbReference>
<evidence type="ECO:0000256" key="1">
    <source>
        <dbReference type="ARBA" id="ARBA00008857"/>
    </source>
</evidence>
<evidence type="ECO:0000313" key="8">
    <source>
        <dbReference type="EMBL" id="WXC80810.1"/>
    </source>
</evidence>
<name>A0ABZ2P246_9BRAD</name>
<feature type="domain" description="Tyr recombinase" evidence="7">
    <location>
        <begin position="84"/>
        <end position="261"/>
    </location>
</feature>
<dbReference type="InterPro" id="IPR002104">
    <property type="entry name" value="Integrase_catalytic"/>
</dbReference>
<reference evidence="8" key="1">
    <citation type="journal article" date="2021" name="Int. J. Syst. Evol. Microbiol.">
        <title>Bradyrhizobium septentrionale sp. nov. (sv. septentrionale) and Bradyrhizobium quebecense sp. nov. (sv. septentrionale) associated with legumes native to Canada possess rearranged symbiosis genes and numerous insertion sequences.</title>
        <authorList>
            <person name="Bromfield E.S.P."/>
            <person name="Cloutier S."/>
        </authorList>
    </citation>
    <scope>NUCLEOTIDE SEQUENCE</scope>
    <source>
        <strain evidence="8">5S5</strain>
    </source>
</reference>
<sequence>MEFTPLSDLIAARLASHNEPLFAASHLSGEGQSLVSVFVKQPFFEQFTQNRASNMAKSASKTASPIIKKRTVVTPLRRKNADLRTREYLTDDEVQRLTAAVKANRHGHRDATMILMAYRHGFRASELIDLRWDQIEFTSASLHVRRVKQGTPSTHPILGDELRALRKLQRNQEPKSPFVFTSERGTPFTPAGFARMIERAGVEAKLGFKAHPHMLRHACGYALANKGHDTRALQAYLGHKNIQHTVRYTELSPTRFKDFWRS</sequence>
<keyword evidence="5" id="KW-0804">Transcription</keyword>
<reference evidence="8" key="2">
    <citation type="submission" date="2024-03" db="EMBL/GenBank/DDBJ databases">
        <authorList>
            <person name="Bromfield E.S.P."/>
            <person name="Cloutier S."/>
        </authorList>
    </citation>
    <scope>NUCLEOTIDE SEQUENCE</scope>
    <source>
        <strain evidence="8">5S5</strain>
    </source>
</reference>
<proteinExistence type="inferred from homology"/>
<evidence type="ECO:0000259" key="7">
    <source>
        <dbReference type="PROSITE" id="PS51898"/>
    </source>
</evidence>
<dbReference type="InterPro" id="IPR050090">
    <property type="entry name" value="Tyrosine_recombinase_XerCD"/>
</dbReference>
<protein>
    <submittedName>
        <fullName evidence="8">Tyrosine-type recombinase/integrase</fullName>
    </submittedName>
</protein>
<dbReference type="Proteomes" id="UP001432046">
    <property type="component" value="Chromosome"/>
</dbReference>
<dbReference type="PANTHER" id="PTHR30349:SF62">
    <property type="entry name" value="TYPE 1 FIMBRIAE REGULATORY PROTEIN FIMB-RELATED"/>
    <property type="match status" value="1"/>
</dbReference>
<dbReference type="EMBL" id="CP147711">
    <property type="protein sequence ID" value="WXC80810.1"/>
    <property type="molecule type" value="Genomic_DNA"/>
</dbReference>
<evidence type="ECO:0000256" key="6">
    <source>
        <dbReference type="ARBA" id="ARBA00023172"/>
    </source>
</evidence>
<evidence type="ECO:0000256" key="4">
    <source>
        <dbReference type="ARBA" id="ARBA00023015"/>
    </source>
</evidence>
<dbReference type="PANTHER" id="PTHR30349">
    <property type="entry name" value="PHAGE INTEGRASE-RELATED"/>
    <property type="match status" value="1"/>
</dbReference>
<dbReference type="InterPro" id="IPR013762">
    <property type="entry name" value="Integrase-like_cat_sf"/>
</dbReference>
<dbReference type="Gene3D" id="1.10.443.10">
    <property type="entry name" value="Intergrase catalytic core"/>
    <property type="match status" value="1"/>
</dbReference>
<keyword evidence="3" id="KW-0229">DNA integration</keyword>
<dbReference type="InterPro" id="IPR011010">
    <property type="entry name" value="DNA_brk_join_enz"/>
</dbReference>
<evidence type="ECO:0000256" key="2">
    <source>
        <dbReference type="ARBA" id="ARBA00022558"/>
    </source>
</evidence>
<comment type="similarity">
    <text evidence="1">Belongs to the 'phage' integrase family.</text>
</comment>
<dbReference type="Pfam" id="PF00589">
    <property type="entry name" value="Phage_integrase"/>
    <property type="match status" value="1"/>
</dbReference>
<dbReference type="RefSeq" id="WP_338834103.1">
    <property type="nucleotide sequence ID" value="NZ_CP147711.1"/>
</dbReference>
<dbReference type="SUPFAM" id="SSF56349">
    <property type="entry name" value="DNA breaking-rejoining enzymes"/>
    <property type="match status" value="1"/>
</dbReference>
<gene>
    <name evidence="8" type="ORF">WDK88_03965</name>
</gene>
<keyword evidence="4" id="KW-0805">Transcription regulation</keyword>
<evidence type="ECO:0000256" key="5">
    <source>
        <dbReference type="ARBA" id="ARBA00023163"/>
    </source>
</evidence>
<keyword evidence="6" id="KW-0233">DNA recombination</keyword>
<accession>A0ABZ2P246</accession>